<dbReference type="AlphaFoldDB" id="A0A521G416"/>
<keyword evidence="4" id="KW-0479">Metal-binding</keyword>
<reference evidence="11" key="1">
    <citation type="submission" date="2017-07" db="EMBL/GenBank/DDBJ databases">
        <title>The cable genome - Insights into the physiology and evolution of filamentous bacteria capable of sulfide oxidation via long distance electron transfer.</title>
        <authorList>
            <person name="Thorup C."/>
            <person name="Bjerg J.T."/>
            <person name="Schreiber L."/>
            <person name="Nielsen L.P."/>
            <person name="Kjeldsen K.U."/>
            <person name="Boesen T."/>
            <person name="Boggild A."/>
            <person name="Meysman F."/>
            <person name="Geelhoed J."/>
            <person name="Schramm A."/>
        </authorList>
    </citation>
    <scope>NUCLEOTIDE SEQUENCE [LARGE SCALE GENOMIC DNA]</scope>
    <source>
        <strain evidence="11">GS</strain>
    </source>
</reference>
<dbReference type="EMBL" id="NQJD01000003">
    <property type="protein sequence ID" value="TAA75764.1"/>
    <property type="molecule type" value="Genomic_DNA"/>
</dbReference>
<evidence type="ECO:0000256" key="5">
    <source>
        <dbReference type="ARBA" id="ARBA00022801"/>
    </source>
</evidence>
<sequence>MLLADLPHGMFCRQGGVSAPPFTSLNLSYGVGDRPKDVATNRQLIKQCLGIEHLVSAMQVHGDRVLVADETISKDTEYAGADALVTNQRGVGLLIQQADCQAVLLHDPVRAVIAAVHNGWKGSVLNIIAATVQLMQARFGTDPTDLRAVISPSLGPCCAEFVNWRAELPASLHRHQVKENCFDFWAVSQEQLIAAGVRSEQIDTAGICTVCNQDFFSYRRATKEQARPGITGRCGSVLMLPAIGMQKVPVL</sequence>
<comment type="similarity">
    <text evidence="2 10">Belongs to the purine nucleoside phosphorylase YfiH/LACC1 family.</text>
</comment>
<protein>
    <recommendedName>
        <fullName evidence="10">Purine nucleoside phosphorylase</fullName>
    </recommendedName>
</protein>
<comment type="catalytic activity">
    <reaction evidence="1">
        <text>inosine + phosphate = alpha-D-ribose 1-phosphate + hypoxanthine</text>
        <dbReference type="Rhea" id="RHEA:27646"/>
        <dbReference type="ChEBI" id="CHEBI:17368"/>
        <dbReference type="ChEBI" id="CHEBI:17596"/>
        <dbReference type="ChEBI" id="CHEBI:43474"/>
        <dbReference type="ChEBI" id="CHEBI:57720"/>
        <dbReference type="EC" id="2.4.2.1"/>
    </reaction>
    <physiologicalReaction direction="left-to-right" evidence="1">
        <dbReference type="Rhea" id="RHEA:27647"/>
    </physiologicalReaction>
</comment>
<evidence type="ECO:0000256" key="6">
    <source>
        <dbReference type="ARBA" id="ARBA00022833"/>
    </source>
</evidence>
<comment type="catalytic activity">
    <reaction evidence="7">
        <text>adenosine + H2O + H(+) = inosine + NH4(+)</text>
        <dbReference type="Rhea" id="RHEA:24408"/>
        <dbReference type="ChEBI" id="CHEBI:15377"/>
        <dbReference type="ChEBI" id="CHEBI:15378"/>
        <dbReference type="ChEBI" id="CHEBI:16335"/>
        <dbReference type="ChEBI" id="CHEBI:17596"/>
        <dbReference type="ChEBI" id="CHEBI:28938"/>
        <dbReference type="EC" id="3.5.4.4"/>
    </reaction>
    <physiologicalReaction direction="left-to-right" evidence="7">
        <dbReference type="Rhea" id="RHEA:24409"/>
    </physiologicalReaction>
</comment>
<dbReference type="InterPro" id="IPR003730">
    <property type="entry name" value="Cu_polyphenol_OxRdtase"/>
</dbReference>
<evidence type="ECO:0000313" key="12">
    <source>
        <dbReference type="Proteomes" id="UP000316238"/>
    </source>
</evidence>
<evidence type="ECO:0000256" key="4">
    <source>
        <dbReference type="ARBA" id="ARBA00022723"/>
    </source>
</evidence>
<proteinExistence type="inferred from homology"/>
<keyword evidence="3" id="KW-0808">Transferase</keyword>
<evidence type="ECO:0000313" key="11">
    <source>
        <dbReference type="EMBL" id="TAA75764.1"/>
    </source>
</evidence>
<accession>A0A521G416</accession>
<dbReference type="PANTHER" id="PTHR30616:SF2">
    <property type="entry name" value="PURINE NUCLEOSIDE PHOSPHORYLASE LACC1"/>
    <property type="match status" value="1"/>
</dbReference>
<dbReference type="GO" id="GO:0016787">
    <property type="term" value="F:hydrolase activity"/>
    <property type="evidence" value="ECO:0007669"/>
    <property type="project" value="UniProtKB-KW"/>
</dbReference>
<name>A0A521G416_9BACT</name>
<comment type="caution">
    <text evidence="11">The sequence shown here is derived from an EMBL/GenBank/DDBJ whole genome shotgun (WGS) entry which is preliminary data.</text>
</comment>
<keyword evidence="5" id="KW-0378">Hydrolase</keyword>
<dbReference type="GO" id="GO:0005507">
    <property type="term" value="F:copper ion binding"/>
    <property type="evidence" value="ECO:0007669"/>
    <property type="project" value="TreeGrafter"/>
</dbReference>
<dbReference type="NCBIfam" id="TIGR00726">
    <property type="entry name" value="peptidoglycan editing factor PgeF"/>
    <property type="match status" value="1"/>
</dbReference>
<dbReference type="InterPro" id="IPR038371">
    <property type="entry name" value="Cu_polyphenol_OxRdtase_sf"/>
</dbReference>
<evidence type="ECO:0000256" key="10">
    <source>
        <dbReference type="RuleBase" id="RU361274"/>
    </source>
</evidence>
<evidence type="ECO:0000256" key="3">
    <source>
        <dbReference type="ARBA" id="ARBA00022679"/>
    </source>
</evidence>
<dbReference type="Gene3D" id="3.60.140.10">
    <property type="entry name" value="CNF1/YfiH-like putative cysteine hydrolases"/>
    <property type="match status" value="1"/>
</dbReference>
<keyword evidence="6" id="KW-0862">Zinc</keyword>
<comment type="catalytic activity">
    <reaction evidence="9">
        <text>S-methyl-5'-thioadenosine + phosphate = 5-(methylsulfanyl)-alpha-D-ribose 1-phosphate + adenine</text>
        <dbReference type="Rhea" id="RHEA:11852"/>
        <dbReference type="ChEBI" id="CHEBI:16708"/>
        <dbReference type="ChEBI" id="CHEBI:17509"/>
        <dbReference type="ChEBI" id="CHEBI:43474"/>
        <dbReference type="ChEBI" id="CHEBI:58533"/>
        <dbReference type="EC" id="2.4.2.28"/>
    </reaction>
    <physiologicalReaction direction="left-to-right" evidence="9">
        <dbReference type="Rhea" id="RHEA:11853"/>
    </physiologicalReaction>
</comment>
<dbReference type="Pfam" id="PF02578">
    <property type="entry name" value="Cu-oxidase_4"/>
    <property type="match status" value="1"/>
</dbReference>
<evidence type="ECO:0000256" key="2">
    <source>
        <dbReference type="ARBA" id="ARBA00007353"/>
    </source>
</evidence>
<organism evidence="11 12">
    <name type="scientific">Candidatus Electronema aureum</name>
    <dbReference type="NCBI Taxonomy" id="2005002"/>
    <lineage>
        <taxon>Bacteria</taxon>
        <taxon>Pseudomonadati</taxon>
        <taxon>Thermodesulfobacteriota</taxon>
        <taxon>Desulfobulbia</taxon>
        <taxon>Desulfobulbales</taxon>
        <taxon>Desulfobulbaceae</taxon>
        <taxon>Candidatus Electronema</taxon>
    </lineage>
</organism>
<dbReference type="SUPFAM" id="SSF64438">
    <property type="entry name" value="CNF1/YfiH-like putative cysteine hydrolases"/>
    <property type="match status" value="1"/>
</dbReference>
<evidence type="ECO:0000256" key="9">
    <source>
        <dbReference type="ARBA" id="ARBA00049893"/>
    </source>
</evidence>
<evidence type="ECO:0000256" key="1">
    <source>
        <dbReference type="ARBA" id="ARBA00000553"/>
    </source>
</evidence>
<evidence type="ECO:0000256" key="7">
    <source>
        <dbReference type="ARBA" id="ARBA00047989"/>
    </source>
</evidence>
<dbReference type="GO" id="GO:0017061">
    <property type="term" value="F:S-methyl-5-thioadenosine phosphorylase activity"/>
    <property type="evidence" value="ECO:0007669"/>
    <property type="project" value="UniProtKB-EC"/>
</dbReference>
<keyword evidence="12" id="KW-1185">Reference proteome</keyword>
<dbReference type="CDD" id="cd16833">
    <property type="entry name" value="YfiH"/>
    <property type="match status" value="1"/>
</dbReference>
<dbReference type="Proteomes" id="UP000316238">
    <property type="component" value="Unassembled WGS sequence"/>
</dbReference>
<comment type="catalytic activity">
    <reaction evidence="8">
        <text>adenosine + phosphate = alpha-D-ribose 1-phosphate + adenine</text>
        <dbReference type="Rhea" id="RHEA:27642"/>
        <dbReference type="ChEBI" id="CHEBI:16335"/>
        <dbReference type="ChEBI" id="CHEBI:16708"/>
        <dbReference type="ChEBI" id="CHEBI:43474"/>
        <dbReference type="ChEBI" id="CHEBI:57720"/>
        <dbReference type="EC" id="2.4.2.1"/>
    </reaction>
    <physiologicalReaction direction="left-to-right" evidence="8">
        <dbReference type="Rhea" id="RHEA:27643"/>
    </physiologicalReaction>
</comment>
<dbReference type="InterPro" id="IPR011324">
    <property type="entry name" value="Cytotoxic_necrot_fac-like_cat"/>
</dbReference>
<dbReference type="PANTHER" id="PTHR30616">
    <property type="entry name" value="UNCHARACTERIZED PROTEIN YFIH"/>
    <property type="match status" value="1"/>
</dbReference>
<evidence type="ECO:0000256" key="8">
    <source>
        <dbReference type="ARBA" id="ARBA00048968"/>
    </source>
</evidence>
<gene>
    <name evidence="11" type="ORF">CDV28_1033</name>
</gene>